<dbReference type="Pfam" id="PF00950">
    <property type="entry name" value="ABC-3"/>
    <property type="match status" value="1"/>
</dbReference>
<sequence>MDIFQYTFFQNALLGALFTAIACGIVGTYVVSRRLVFISGGVTHASFGGLGLGFYLGLDPFWAALAFAVLSAFGIEWVGRSGRVREDSAIAAFWSLGMAVGAIFIVLTPGYAPNLSSYLFGNILTISRADIGLTAAFATALSLFFALLYRPIVYTAFDRDFAQVQGLPVRRIESAMTLFTAITIVLSIRLVGIMLLMSLLTVPQMTVNLFTADFRRILFGSIALGFFACMCGLWLSFVLQVPSGAFIIVVLIVVFLLAKLIHARLPRKR</sequence>
<gene>
    <name evidence="8" type="ORF">N425_06470</name>
</gene>
<evidence type="ECO:0000256" key="1">
    <source>
        <dbReference type="ARBA" id="ARBA00004141"/>
    </source>
</evidence>
<dbReference type="InterPro" id="IPR001626">
    <property type="entry name" value="ABC_TroCD"/>
</dbReference>
<feature type="transmembrane region" description="Helical" evidence="7">
    <location>
        <begin position="246"/>
        <end position="265"/>
    </location>
</feature>
<evidence type="ECO:0000256" key="3">
    <source>
        <dbReference type="ARBA" id="ARBA00022692"/>
    </source>
</evidence>
<protein>
    <recommendedName>
        <fullName evidence="10">Zinc ABC transporter permease</fullName>
    </recommendedName>
</protein>
<dbReference type="EMBL" id="AYUF01000421">
    <property type="protein sequence ID" value="ETK02053.1"/>
    <property type="molecule type" value="Genomic_DNA"/>
</dbReference>
<organism evidence="8 9">
    <name type="scientific">Tannerella sp. oral taxon BU063 isolate Cell 2</name>
    <dbReference type="NCBI Taxonomy" id="1411148"/>
    <lineage>
        <taxon>Bacteria</taxon>
        <taxon>Pseudomonadati</taxon>
        <taxon>Bacteroidota</taxon>
        <taxon>Bacteroidia</taxon>
        <taxon>Bacteroidales</taxon>
        <taxon>Tannerellaceae</taxon>
        <taxon>Tannerella</taxon>
    </lineage>
</organism>
<feature type="transmembrane region" description="Helical" evidence="7">
    <location>
        <begin position="12"/>
        <end position="31"/>
    </location>
</feature>
<feature type="transmembrane region" description="Helical" evidence="7">
    <location>
        <begin position="61"/>
        <end position="79"/>
    </location>
</feature>
<proteinExistence type="inferred from homology"/>
<dbReference type="Proteomes" id="UP000018837">
    <property type="component" value="Unassembled WGS sequence"/>
</dbReference>
<feature type="transmembrane region" description="Helical" evidence="7">
    <location>
        <begin position="36"/>
        <end position="55"/>
    </location>
</feature>
<dbReference type="GO" id="GO:0055085">
    <property type="term" value="P:transmembrane transport"/>
    <property type="evidence" value="ECO:0007669"/>
    <property type="project" value="InterPro"/>
</dbReference>
<feature type="transmembrane region" description="Helical" evidence="7">
    <location>
        <begin position="131"/>
        <end position="149"/>
    </location>
</feature>
<accession>W2C4R5</accession>
<evidence type="ECO:0000256" key="5">
    <source>
        <dbReference type="ARBA" id="ARBA00023136"/>
    </source>
</evidence>
<name>W2C4R5_9BACT</name>
<dbReference type="InterPro" id="IPR037294">
    <property type="entry name" value="ABC_BtuC-like"/>
</dbReference>
<dbReference type="Gene3D" id="1.10.3470.10">
    <property type="entry name" value="ABC transporter involved in vitamin B12 uptake, BtuC"/>
    <property type="match status" value="1"/>
</dbReference>
<dbReference type="AlphaFoldDB" id="W2C4R5"/>
<dbReference type="PATRIC" id="fig|1411148.3.peg.970"/>
<dbReference type="SUPFAM" id="SSF81345">
    <property type="entry name" value="ABC transporter involved in vitamin B12 uptake, BtuC"/>
    <property type="match status" value="1"/>
</dbReference>
<feature type="transmembrane region" description="Helical" evidence="7">
    <location>
        <begin position="217"/>
        <end position="239"/>
    </location>
</feature>
<evidence type="ECO:0000256" key="4">
    <source>
        <dbReference type="ARBA" id="ARBA00022989"/>
    </source>
</evidence>
<evidence type="ECO:0008006" key="10">
    <source>
        <dbReference type="Google" id="ProtNLM"/>
    </source>
</evidence>
<keyword evidence="3 6" id="KW-0812">Transmembrane</keyword>
<feature type="transmembrane region" description="Helical" evidence="7">
    <location>
        <begin position="91"/>
        <end position="111"/>
    </location>
</feature>
<comment type="caution">
    <text evidence="8">The sequence shown here is derived from an EMBL/GenBank/DDBJ whole genome shotgun (WGS) entry which is preliminary data.</text>
</comment>
<evidence type="ECO:0000313" key="9">
    <source>
        <dbReference type="Proteomes" id="UP000018837"/>
    </source>
</evidence>
<dbReference type="PANTHER" id="PTHR30477:SF18">
    <property type="entry name" value="METAL TRANSPORT SYSTEM MEMBRANE PROTEIN CT_417-RELATED"/>
    <property type="match status" value="1"/>
</dbReference>
<keyword evidence="4 7" id="KW-1133">Transmembrane helix</keyword>
<comment type="similarity">
    <text evidence="2 6">Belongs to the ABC-3 integral membrane protein family.</text>
</comment>
<comment type="subcellular location">
    <subcellularLocation>
        <location evidence="6">Cell membrane</location>
        <topology evidence="6">Multi-pass membrane protein</topology>
    </subcellularLocation>
    <subcellularLocation>
        <location evidence="1">Membrane</location>
        <topology evidence="1">Multi-pass membrane protein</topology>
    </subcellularLocation>
</comment>
<evidence type="ECO:0000256" key="7">
    <source>
        <dbReference type="SAM" id="Phobius"/>
    </source>
</evidence>
<evidence type="ECO:0000256" key="2">
    <source>
        <dbReference type="ARBA" id="ARBA00008034"/>
    </source>
</evidence>
<feature type="transmembrane region" description="Helical" evidence="7">
    <location>
        <begin position="175"/>
        <end position="197"/>
    </location>
</feature>
<evidence type="ECO:0000313" key="8">
    <source>
        <dbReference type="EMBL" id="ETK02053.1"/>
    </source>
</evidence>
<dbReference type="GO" id="GO:0010043">
    <property type="term" value="P:response to zinc ion"/>
    <property type="evidence" value="ECO:0007669"/>
    <property type="project" value="TreeGrafter"/>
</dbReference>
<dbReference type="CDD" id="cd06550">
    <property type="entry name" value="TM_ABC_iron-siderophores_like"/>
    <property type="match status" value="1"/>
</dbReference>
<dbReference type="GO" id="GO:0043190">
    <property type="term" value="C:ATP-binding cassette (ABC) transporter complex"/>
    <property type="evidence" value="ECO:0007669"/>
    <property type="project" value="InterPro"/>
</dbReference>
<keyword evidence="5 7" id="KW-0472">Membrane</keyword>
<keyword evidence="6" id="KW-0813">Transport</keyword>
<reference evidence="8 9" key="1">
    <citation type="submission" date="2013-11" db="EMBL/GenBank/DDBJ databases">
        <title>Single cell genomics of uncultured Tannerella BU063 (oral taxon 286).</title>
        <authorList>
            <person name="Beall C.J."/>
            <person name="Campbell A.G."/>
            <person name="Griffen A.L."/>
            <person name="Podar M."/>
            <person name="Leys E.J."/>
        </authorList>
    </citation>
    <scope>NUCLEOTIDE SEQUENCE [LARGE SCALE GENOMIC DNA]</scope>
    <source>
        <strain evidence="8">Cell 2</strain>
    </source>
</reference>
<dbReference type="PANTHER" id="PTHR30477">
    <property type="entry name" value="ABC-TRANSPORTER METAL-BINDING PROTEIN"/>
    <property type="match status" value="1"/>
</dbReference>
<evidence type="ECO:0000256" key="6">
    <source>
        <dbReference type="RuleBase" id="RU003943"/>
    </source>
</evidence>